<comment type="caution">
    <text evidence="2">The sequence shown here is derived from an EMBL/GenBank/DDBJ whole genome shotgun (WGS) entry which is preliminary data.</text>
</comment>
<accession>A0A918WF48</accession>
<evidence type="ECO:0000313" key="3">
    <source>
        <dbReference type="Proteomes" id="UP000644507"/>
    </source>
</evidence>
<dbReference type="InterPro" id="IPR036465">
    <property type="entry name" value="vWFA_dom_sf"/>
</dbReference>
<dbReference type="SUPFAM" id="SSF53300">
    <property type="entry name" value="vWA-like"/>
    <property type="match status" value="1"/>
</dbReference>
<name>A0A918WF48_9BACT</name>
<dbReference type="Pfam" id="PF13519">
    <property type="entry name" value="VWA_2"/>
    <property type="match status" value="1"/>
</dbReference>
<dbReference type="PROSITE" id="PS50234">
    <property type="entry name" value="VWFA"/>
    <property type="match status" value="1"/>
</dbReference>
<dbReference type="InterPro" id="IPR002035">
    <property type="entry name" value="VWF_A"/>
</dbReference>
<evidence type="ECO:0000259" key="1">
    <source>
        <dbReference type="PROSITE" id="PS50234"/>
    </source>
</evidence>
<reference evidence="2" key="2">
    <citation type="submission" date="2020-09" db="EMBL/GenBank/DDBJ databases">
        <authorList>
            <person name="Sun Q."/>
            <person name="Kim S."/>
        </authorList>
    </citation>
    <scope>NUCLEOTIDE SEQUENCE</scope>
    <source>
        <strain evidence="2">KCTC 12988</strain>
    </source>
</reference>
<dbReference type="SMART" id="SM00327">
    <property type="entry name" value="VWA"/>
    <property type="match status" value="1"/>
</dbReference>
<evidence type="ECO:0000313" key="2">
    <source>
        <dbReference type="EMBL" id="GHC41240.1"/>
    </source>
</evidence>
<sequence length="667" mass="71396">MKTLFTLLATATFSLGDTPQAIIVLDASGSMWGQIEGKAKIEIARDVIAELLADLPSDLELGLVAYGHRREGDCDDIELLIPPGKVDRAKFQDTVNNIVPKGKTPLTASVEFAAQALNFAEEKSSVILVTDGLENCDRDPCATAKMLEEQGIDFTAHVVAFDLTAKDALTVECLATETGGQFLPAGDAASLATAIGMAVDTIVTPEEEVEVEPILENPVTLTAPDTVAAGARFEVGFAFEGEGKGHERDFITIVPIDTEERLWDNYSYTRDGSPVEITALPDPQKAEIRYLSGQTRKTLGCRPIELTAVTATVSAATEATAASQVEITWTGPAYPGDFITIVSKDAEEKTWAKYAYVKPGESVVKVAGLPTAGPCEIRYLLGQDRTTLARADILLTEAAATLSAPESVVVGSTVPVEWTGPMTPGDFITIVTKDTPEKKWAKYAYADEKNQPAQIQAPMTPGAAEIRYIVGQGRETLARVDIELTEATVTLSAPETIVAGSDVEIEWTGPNNAGDFITVVPKDLPEKKWAKYAYTDIGSPLKVAAPLDAGEAEIRYIAGQGRDTLARIPITIEAPTIVLTAAASAEAGSKVNVEWTAPNNQGDFITIVPKNTPEKKWLKYVYANAESPAGIEAPDEAGEAEIRYIAAQDRRTLARVPITITPSSKEE</sequence>
<dbReference type="Gene3D" id="3.40.50.410">
    <property type="entry name" value="von Willebrand factor, type A domain"/>
    <property type="match status" value="1"/>
</dbReference>
<organism evidence="2 3">
    <name type="scientific">Roseibacillus persicicus</name>
    <dbReference type="NCBI Taxonomy" id="454148"/>
    <lineage>
        <taxon>Bacteria</taxon>
        <taxon>Pseudomonadati</taxon>
        <taxon>Verrucomicrobiota</taxon>
        <taxon>Verrucomicrobiia</taxon>
        <taxon>Verrucomicrobiales</taxon>
        <taxon>Verrucomicrobiaceae</taxon>
        <taxon>Roseibacillus</taxon>
    </lineage>
</organism>
<dbReference type="EMBL" id="BMXI01000001">
    <property type="protein sequence ID" value="GHC41240.1"/>
    <property type="molecule type" value="Genomic_DNA"/>
</dbReference>
<feature type="domain" description="VWFA" evidence="1">
    <location>
        <begin position="20"/>
        <end position="202"/>
    </location>
</feature>
<gene>
    <name evidence="2" type="ORF">GCM10007100_02400</name>
</gene>
<dbReference type="Proteomes" id="UP000644507">
    <property type="component" value="Unassembled WGS sequence"/>
</dbReference>
<dbReference type="AlphaFoldDB" id="A0A918WF48"/>
<dbReference type="RefSeq" id="WP_189566563.1">
    <property type="nucleotide sequence ID" value="NZ_BMXI01000001.1"/>
</dbReference>
<keyword evidence="3" id="KW-1185">Reference proteome</keyword>
<proteinExistence type="predicted"/>
<protein>
    <recommendedName>
        <fullName evidence="1">VWFA domain-containing protein</fullName>
    </recommendedName>
</protein>
<reference evidence="2" key="1">
    <citation type="journal article" date="2014" name="Int. J. Syst. Evol. Microbiol.">
        <title>Complete genome sequence of Corynebacterium casei LMG S-19264T (=DSM 44701T), isolated from a smear-ripened cheese.</title>
        <authorList>
            <consortium name="US DOE Joint Genome Institute (JGI-PGF)"/>
            <person name="Walter F."/>
            <person name="Albersmeier A."/>
            <person name="Kalinowski J."/>
            <person name="Ruckert C."/>
        </authorList>
    </citation>
    <scope>NUCLEOTIDE SEQUENCE</scope>
    <source>
        <strain evidence="2">KCTC 12988</strain>
    </source>
</reference>